<dbReference type="AlphaFoldDB" id="A0AAU7Q2Y2"/>
<evidence type="ECO:0000313" key="2">
    <source>
        <dbReference type="EMBL" id="XBS67505.1"/>
    </source>
</evidence>
<sequence>MAPCDKEKFELKKELTRVTRERDISKKALGYFASYKDLFIKKHRNYYKVQELCRILKVSASGYYGLVRRKAATREQLLADIQKIHQASNCRYGAPKLKALGKNCNIKTVQDIMQKNKLD</sequence>
<reference evidence="2" key="1">
    <citation type="submission" date="2024-06" db="EMBL/GenBank/DDBJ databases">
        <authorList>
            <person name="Dussert Y."/>
            <person name="Peccoud J."/>
            <person name="Pigeault R."/>
        </authorList>
    </citation>
    <scope>NUCLEOTIDE SEQUENCE</scope>
    <source>
        <strain evidence="2">WArc</strain>
    </source>
</reference>
<feature type="domain" description="HTH-like" evidence="1">
    <location>
        <begin position="74"/>
        <end position="118"/>
    </location>
</feature>
<dbReference type="RefSeq" id="WP_349968094.1">
    <property type="nucleotide sequence ID" value="NZ_CP157942.1"/>
</dbReference>
<gene>
    <name evidence="2" type="ORF">ABLO99_02270</name>
</gene>
<evidence type="ECO:0000259" key="1">
    <source>
        <dbReference type="Pfam" id="PF13276"/>
    </source>
</evidence>
<dbReference type="Pfam" id="PF13276">
    <property type="entry name" value="HTH_21"/>
    <property type="match status" value="1"/>
</dbReference>
<accession>A0AAU7Q2Y2</accession>
<organism evidence="2">
    <name type="scientific">Wolbachia endosymbiont of Armadillidium arcangelii</name>
    <dbReference type="NCBI Taxonomy" id="3158571"/>
    <lineage>
        <taxon>Bacteria</taxon>
        <taxon>Pseudomonadati</taxon>
        <taxon>Pseudomonadota</taxon>
        <taxon>Alphaproteobacteria</taxon>
        <taxon>Rickettsiales</taxon>
        <taxon>Anaplasmataceae</taxon>
        <taxon>Wolbachieae</taxon>
        <taxon>Wolbachia</taxon>
    </lineage>
</organism>
<dbReference type="InterPro" id="IPR025948">
    <property type="entry name" value="HTH-like_dom"/>
</dbReference>
<proteinExistence type="predicted"/>
<name>A0AAU7Q2Y2_9RICK</name>
<dbReference type="EMBL" id="CP157942">
    <property type="protein sequence ID" value="XBS67505.1"/>
    <property type="molecule type" value="Genomic_DNA"/>
</dbReference>
<protein>
    <submittedName>
        <fullName evidence="2">IS3 family transposase</fullName>
    </submittedName>
</protein>